<dbReference type="PANTHER" id="PTHR36974:SF1">
    <property type="entry name" value="DOXX FAMILY MEMBRANE PROTEIN"/>
    <property type="match status" value="1"/>
</dbReference>
<feature type="transmembrane region" description="Helical" evidence="1">
    <location>
        <begin position="213"/>
        <end position="233"/>
    </location>
</feature>
<accession>A0A7S0UMI1</accession>
<feature type="transmembrane region" description="Helical" evidence="1">
    <location>
        <begin position="90"/>
        <end position="107"/>
    </location>
</feature>
<dbReference type="AlphaFoldDB" id="A0A7S0UMI1"/>
<evidence type="ECO:0000313" key="2">
    <source>
        <dbReference type="EMBL" id="CAD8761539.1"/>
    </source>
</evidence>
<name>A0A7S0UMI1_9STRA</name>
<evidence type="ECO:0000256" key="1">
    <source>
        <dbReference type="SAM" id="Phobius"/>
    </source>
</evidence>
<sequence length="277" mass="29199">MKLTSTSRIANITVTACCLLSHLSGMDAFANNDRAGFLSPATATRSIGEMPIATQLCASSSGIVEGIGDEGCNLPSVSGWNTKDDLTQAFVVKVVFLSLGAGTYLFSSGLHELSSLMGSNFDFFRSTWPLALGAVFSLAGVTHFTLSEEYENIVPTKGAWGVWNIPGSKKFHVAWTGVAELAGGLGLLGGGLSNIFGDSTLAPLTSAGLESDAAAALFLLTLAVTPANIFMYTHGAKLPMDSDPLPLNFHAIRWAMQVILLGFLYQMGEGTFQILFS</sequence>
<feature type="transmembrane region" description="Helical" evidence="1">
    <location>
        <begin position="127"/>
        <end position="146"/>
    </location>
</feature>
<organism evidence="2">
    <name type="scientific">Pseudo-nitzschia delicatissima</name>
    <dbReference type="NCBI Taxonomy" id="44447"/>
    <lineage>
        <taxon>Eukaryota</taxon>
        <taxon>Sar</taxon>
        <taxon>Stramenopiles</taxon>
        <taxon>Ochrophyta</taxon>
        <taxon>Bacillariophyta</taxon>
        <taxon>Bacillariophyceae</taxon>
        <taxon>Bacillariophycidae</taxon>
        <taxon>Bacillariales</taxon>
        <taxon>Bacillariaceae</taxon>
        <taxon>Pseudo-nitzschia</taxon>
    </lineage>
</organism>
<dbReference type="EMBL" id="HBFL01002229">
    <property type="protein sequence ID" value="CAD8761539.1"/>
    <property type="molecule type" value="Transcribed_RNA"/>
</dbReference>
<gene>
    <name evidence="2" type="ORF">PDEL1432_LOCUS1579</name>
</gene>
<reference evidence="2" key="1">
    <citation type="submission" date="2021-01" db="EMBL/GenBank/DDBJ databases">
        <authorList>
            <person name="Corre E."/>
            <person name="Pelletier E."/>
            <person name="Niang G."/>
            <person name="Scheremetjew M."/>
            <person name="Finn R."/>
            <person name="Kale V."/>
            <person name="Holt S."/>
            <person name="Cochrane G."/>
            <person name="Meng A."/>
            <person name="Brown T."/>
            <person name="Cohen L."/>
        </authorList>
    </citation>
    <scope>NUCLEOTIDE SEQUENCE</scope>
    <source>
        <strain evidence="2">UNC1205</strain>
    </source>
</reference>
<keyword evidence="1" id="KW-1133">Transmembrane helix</keyword>
<keyword evidence="1" id="KW-0472">Membrane</keyword>
<proteinExistence type="predicted"/>
<dbReference type="PANTHER" id="PTHR36974">
    <property type="entry name" value="MEMBRANE PROTEIN-RELATED"/>
    <property type="match status" value="1"/>
</dbReference>
<protein>
    <submittedName>
        <fullName evidence="2">Uncharacterized protein</fullName>
    </submittedName>
</protein>
<feature type="transmembrane region" description="Helical" evidence="1">
    <location>
        <begin position="173"/>
        <end position="193"/>
    </location>
</feature>
<keyword evidence="1" id="KW-0812">Transmembrane</keyword>